<keyword evidence="6" id="KW-0687">Ribonucleoprotein</keyword>
<gene>
    <name evidence="8" type="ORF">Tco025E_00345</name>
</gene>
<feature type="region of interest" description="Disordered" evidence="7">
    <location>
        <begin position="1"/>
        <end position="103"/>
    </location>
</feature>
<dbReference type="AlphaFoldDB" id="A0A3R7LFK2"/>
<name>A0A3R7LFK2_9TRYP</name>
<dbReference type="InterPro" id="IPR038664">
    <property type="entry name" value="Gar1/Naf1_Cbf5-bd_sf"/>
</dbReference>
<feature type="compositionally biased region" description="Basic and acidic residues" evidence="7">
    <location>
        <begin position="34"/>
        <end position="47"/>
    </location>
</feature>
<protein>
    <recommendedName>
        <fullName evidence="6">H/ACA ribonucleoprotein complex subunit</fullName>
    </recommendedName>
</protein>
<evidence type="ECO:0000256" key="5">
    <source>
        <dbReference type="ARBA" id="ARBA00023242"/>
    </source>
</evidence>
<accession>A0A3R7LFK2</accession>
<evidence type="ECO:0000256" key="7">
    <source>
        <dbReference type="SAM" id="MobiDB-lite"/>
    </source>
</evidence>
<dbReference type="EMBL" id="MKKU01000007">
    <property type="protein sequence ID" value="RNF27415.1"/>
    <property type="molecule type" value="Genomic_DNA"/>
</dbReference>
<evidence type="ECO:0000256" key="3">
    <source>
        <dbReference type="ARBA" id="ARBA00022553"/>
    </source>
</evidence>
<dbReference type="Pfam" id="PF04410">
    <property type="entry name" value="Gar1"/>
    <property type="match status" value="1"/>
</dbReference>
<comment type="subcellular location">
    <subcellularLocation>
        <location evidence="6">Nucleus</location>
        <location evidence="6">Nucleolus</location>
    </subcellularLocation>
</comment>
<organism evidence="8 9">
    <name type="scientific">Trypanosoma conorhini</name>
    <dbReference type="NCBI Taxonomy" id="83891"/>
    <lineage>
        <taxon>Eukaryota</taxon>
        <taxon>Discoba</taxon>
        <taxon>Euglenozoa</taxon>
        <taxon>Kinetoplastea</taxon>
        <taxon>Metakinetoplastina</taxon>
        <taxon>Trypanosomatida</taxon>
        <taxon>Trypanosomatidae</taxon>
        <taxon>Trypanosoma</taxon>
    </lineage>
</organism>
<keyword evidence="2 6" id="KW-0698">rRNA processing</keyword>
<sequence>MDASSVGSSCDLTEDVRGVRRRRRVSLSSVDSEPIPKRCRPDAEPHRAAAAAAAVSAGDGEEDGGTRGSHARDDAGDSDASEGPEAGAGALHRAGSPSAEEQAALRDANGDPLLQIPLERVSEAVAAVVTGLIARSSTVVADNAAGAPAMDAGTRLCLKDGAVVGVVATVMGPVAACAYAVVCLPAVFDALCGAGRLVPGADLRYDLGEQRIIFDPAAQCDMRRGTDASYINDEELPPHARPDFSDDEAERQWKMRRRMDADAEPLSDDDVPVDVDWAKLDALEAGLRAEPAAPQQSNRLVVPPWVAAAPASTPQRD</sequence>
<dbReference type="OrthoDB" id="21550at2759"/>
<keyword evidence="9" id="KW-1185">Reference proteome</keyword>
<dbReference type="PANTHER" id="PTHR31633">
    <property type="entry name" value="H/ACA RIBONUCLEOPROTEIN COMPLEX NON-CORE SUBUNIT NAF1"/>
    <property type="match status" value="1"/>
</dbReference>
<dbReference type="InterPro" id="IPR040309">
    <property type="entry name" value="Naf1"/>
</dbReference>
<dbReference type="InterPro" id="IPR007504">
    <property type="entry name" value="H/ACA_rnp_Gar1/Naf1"/>
</dbReference>
<dbReference type="Gene3D" id="2.40.10.230">
    <property type="entry name" value="Probable tRNA pseudouridine synthase domain"/>
    <property type="match status" value="1"/>
</dbReference>
<dbReference type="GeneID" id="40313956"/>
<feature type="compositionally biased region" description="Basic and acidic residues" evidence="7">
    <location>
        <begin position="236"/>
        <end position="248"/>
    </location>
</feature>
<comment type="caution">
    <text evidence="8">The sequence shown here is derived from an EMBL/GenBank/DDBJ whole genome shotgun (WGS) entry which is preliminary data.</text>
</comment>
<feature type="region of interest" description="Disordered" evidence="7">
    <location>
        <begin position="229"/>
        <end position="248"/>
    </location>
</feature>
<reference evidence="8 9" key="1">
    <citation type="journal article" date="2018" name="BMC Genomics">
        <title>Genomic comparison of Trypanosoma conorhini and Trypanosoma rangeli to Trypanosoma cruzi strains of high and low virulence.</title>
        <authorList>
            <person name="Bradwell K.R."/>
            <person name="Koparde V.N."/>
            <person name="Matveyev A.V."/>
            <person name="Serrano M.G."/>
            <person name="Alves J.M."/>
            <person name="Parikh H."/>
            <person name="Huang B."/>
            <person name="Lee V."/>
            <person name="Espinosa-Alvarez O."/>
            <person name="Ortiz P.A."/>
            <person name="Costa-Martins A.G."/>
            <person name="Teixeira M.M."/>
            <person name="Buck G.A."/>
        </authorList>
    </citation>
    <scope>NUCLEOTIDE SEQUENCE [LARGE SCALE GENOMIC DNA]</scope>
    <source>
        <strain evidence="8 9">025E</strain>
    </source>
</reference>
<evidence type="ECO:0000313" key="8">
    <source>
        <dbReference type="EMBL" id="RNF27415.1"/>
    </source>
</evidence>
<comment type="subunit">
    <text evidence="6">Component of the small nucleolar ribonucleoprotein particles containing H/ACA-type snoRNAs (H/ACA snoRNPs).</text>
</comment>
<evidence type="ECO:0000313" key="9">
    <source>
        <dbReference type="Proteomes" id="UP000284403"/>
    </source>
</evidence>
<keyword evidence="5 6" id="KW-0539">Nucleus</keyword>
<dbReference type="GO" id="GO:0003723">
    <property type="term" value="F:RNA binding"/>
    <property type="evidence" value="ECO:0007669"/>
    <property type="project" value="UniProtKB-KW"/>
</dbReference>
<comment type="function">
    <text evidence="6">Required for ribosome biogenesis. Part of a complex which catalyzes pseudouridylation of rRNA. This involves the isomerization of uridine such that the ribose is subsequently attached to C5, instead of the normal N1. Pseudouridine ("psi") residues may serve to stabilize the conformation of rRNAs.</text>
</comment>
<dbReference type="RefSeq" id="XP_029232621.1">
    <property type="nucleotide sequence ID" value="XM_029367288.1"/>
</dbReference>
<feature type="compositionally biased region" description="Polar residues" evidence="7">
    <location>
        <begin position="1"/>
        <end position="11"/>
    </location>
</feature>
<dbReference type="GO" id="GO:0005730">
    <property type="term" value="C:nucleolus"/>
    <property type="evidence" value="ECO:0007669"/>
    <property type="project" value="UniProtKB-SubCell"/>
</dbReference>
<evidence type="ECO:0000256" key="4">
    <source>
        <dbReference type="ARBA" id="ARBA00022884"/>
    </source>
</evidence>
<proteinExistence type="inferred from homology"/>
<dbReference type="GO" id="GO:0005732">
    <property type="term" value="C:sno(s)RNA-containing ribonucleoprotein complex"/>
    <property type="evidence" value="ECO:0007669"/>
    <property type="project" value="InterPro"/>
</dbReference>
<dbReference type="GO" id="GO:0006364">
    <property type="term" value="P:rRNA processing"/>
    <property type="evidence" value="ECO:0007669"/>
    <property type="project" value="UniProtKB-KW"/>
</dbReference>
<dbReference type="GO" id="GO:0000493">
    <property type="term" value="P:box H/ACA snoRNP assembly"/>
    <property type="evidence" value="ECO:0007669"/>
    <property type="project" value="InterPro"/>
</dbReference>
<keyword evidence="3" id="KW-0597">Phosphoprotein</keyword>
<keyword evidence="1 6" id="KW-0690">Ribosome biogenesis</keyword>
<evidence type="ECO:0000256" key="6">
    <source>
        <dbReference type="RuleBase" id="RU364004"/>
    </source>
</evidence>
<evidence type="ECO:0000256" key="1">
    <source>
        <dbReference type="ARBA" id="ARBA00022517"/>
    </source>
</evidence>
<comment type="similarity">
    <text evidence="6">Belongs to the GAR1 family.</text>
</comment>
<dbReference type="Proteomes" id="UP000284403">
    <property type="component" value="Unassembled WGS sequence"/>
</dbReference>
<dbReference type="PANTHER" id="PTHR31633:SF1">
    <property type="entry name" value="H_ACA RIBONUCLEOPROTEIN COMPLEX NON-CORE SUBUNIT NAF1"/>
    <property type="match status" value="1"/>
</dbReference>
<keyword evidence="4 6" id="KW-0694">RNA-binding</keyword>
<dbReference type="GO" id="GO:0001522">
    <property type="term" value="P:pseudouridine synthesis"/>
    <property type="evidence" value="ECO:0007669"/>
    <property type="project" value="InterPro"/>
</dbReference>
<evidence type="ECO:0000256" key="2">
    <source>
        <dbReference type="ARBA" id="ARBA00022552"/>
    </source>
</evidence>